<sequence length="457" mass="48619">MAELLCLELSNKPVKHHLQEWLDAVQQLHAQGEWSRARLLLNTVLQARDDCVEAHVLLVQTLLHLGEPQWPKALQEARHAVATCCHRDNASAADQARVQQMLGLALGSVARMTVLPQAERSKHRSEARTVLQQAAQQPGSHRVASLYALALINAEGGHYDLAVACAQEALEAAEAADAQQHAAGGPAAAGVPSAPIVALLALLLSARQQLQPALSVVEAGLLSLTSSESCDSHASLFSSSSSSRRLPHCYDVMLHRVKAQLLLALSSANEALAVLGSARQRLSAARRALGSRQDAAAAVALLREQEAQVWRDLALVYASQQQSSDAQLCVQKMQQLEPHSAASYHAVGSVAAACKDTVGAKQAYKAALALDAMHAPALLSLGALLRRQGDEHDLSVAVGLLTDALRYEPHSHVGWFNLGMARKAQGHSEEGEKHLFTAVTLAAAAPVLSYSDLPLGI</sequence>
<evidence type="ECO:0000313" key="2">
    <source>
        <dbReference type="Proteomes" id="UP000256970"/>
    </source>
</evidence>
<keyword evidence="2" id="KW-1185">Reference proteome</keyword>
<organism evidence="1 2">
    <name type="scientific">Tetradesmus obliquus</name>
    <name type="common">Green alga</name>
    <name type="synonym">Acutodesmus obliquus</name>
    <dbReference type="NCBI Taxonomy" id="3088"/>
    <lineage>
        <taxon>Eukaryota</taxon>
        <taxon>Viridiplantae</taxon>
        <taxon>Chlorophyta</taxon>
        <taxon>core chlorophytes</taxon>
        <taxon>Chlorophyceae</taxon>
        <taxon>CS clade</taxon>
        <taxon>Sphaeropleales</taxon>
        <taxon>Scenedesmaceae</taxon>
        <taxon>Tetradesmus</taxon>
    </lineage>
</organism>
<evidence type="ECO:0000313" key="1">
    <source>
        <dbReference type="EMBL" id="SZX64977.1"/>
    </source>
</evidence>
<dbReference type="Proteomes" id="UP000256970">
    <property type="component" value="Unassembled WGS sequence"/>
</dbReference>
<dbReference type="STRING" id="3088.A0A383VHJ4"/>
<dbReference type="AlphaFoldDB" id="A0A383VHJ4"/>
<proteinExistence type="predicted"/>
<dbReference type="InterPro" id="IPR043376">
    <property type="entry name" value="NPG1-like"/>
</dbReference>
<dbReference type="PANTHER" id="PTHR44102:SF5">
    <property type="entry name" value="PROTEIN NPG1"/>
    <property type="match status" value="1"/>
</dbReference>
<dbReference type="Gene3D" id="1.25.40.10">
    <property type="entry name" value="Tetratricopeptide repeat domain"/>
    <property type="match status" value="2"/>
</dbReference>
<reference evidence="1 2" key="1">
    <citation type="submission" date="2016-10" db="EMBL/GenBank/DDBJ databases">
        <authorList>
            <person name="Cai Z."/>
        </authorList>
    </citation>
    <scope>NUCLEOTIDE SEQUENCE [LARGE SCALE GENOMIC DNA]</scope>
</reference>
<protein>
    <submittedName>
        <fullName evidence="1">Uncharacterized protein</fullName>
    </submittedName>
</protein>
<accession>A0A383VHJ4</accession>
<dbReference type="SMART" id="SM00028">
    <property type="entry name" value="TPR"/>
    <property type="match status" value="4"/>
</dbReference>
<gene>
    <name evidence="1" type="ORF">BQ4739_LOCUS5449</name>
</gene>
<name>A0A383VHJ4_TETOB</name>
<dbReference type="InterPro" id="IPR019734">
    <property type="entry name" value="TPR_rpt"/>
</dbReference>
<dbReference type="EMBL" id="FNXT01000521">
    <property type="protein sequence ID" value="SZX64977.1"/>
    <property type="molecule type" value="Genomic_DNA"/>
</dbReference>
<dbReference type="SUPFAM" id="SSF48452">
    <property type="entry name" value="TPR-like"/>
    <property type="match status" value="2"/>
</dbReference>
<dbReference type="Pfam" id="PF13181">
    <property type="entry name" value="TPR_8"/>
    <property type="match status" value="1"/>
</dbReference>
<dbReference type="InterPro" id="IPR011990">
    <property type="entry name" value="TPR-like_helical_dom_sf"/>
</dbReference>
<dbReference type="PANTHER" id="PTHR44102">
    <property type="entry name" value="PROTEIN NPG1"/>
    <property type="match status" value="1"/>
</dbReference>